<gene>
    <name evidence="4" type="ORF">FGL83_02520</name>
</gene>
<sequence length="390" mass="42764">MEPQPDSRAHRHQVPKHKLRNLIFIGIAIIVFVIGCFAWLTIHNTKGVIDKSYAGAGLTKSRDVSEVIKSGRPISVLLYGTDTGELGRTYRGRTDSMMLLLINPKTEQTTLISLPRDAMVSIDGYENTFPQKLNAAYAFGSTATSIKTVESFLNIPIDFYALVNMGGLATMVDQVGGVSVKSPLDFTYSQETAHNYGPNLYRFHKGSNKYEHSDDNGVTWSDSKTVMNGDAALAFSRMRYGDPTGDYGRQQRQRLVLEGLLKKSANVSSLLNDKFMATISKNVRTDLTFGDMTTMASKYIKAKNHITTEHMQGVTTNYPDAAGNDVSYEVIPQKEKQRVTDLARKALGLKAAKTGRPYGGKIPSSLANIAASLRPAGDNSNDETDTTTAQ</sequence>
<keyword evidence="5" id="KW-1185">Reference proteome</keyword>
<keyword evidence="2" id="KW-0472">Membrane</keyword>
<dbReference type="GeneID" id="66531052"/>
<dbReference type="Pfam" id="PF03816">
    <property type="entry name" value="LytR_cpsA_psr"/>
    <property type="match status" value="1"/>
</dbReference>
<evidence type="ECO:0000259" key="3">
    <source>
        <dbReference type="Pfam" id="PF03816"/>
    </source>
</evidence>
<evidence type="ECO:0000256" key="1">
    <source>
        <dbReference type="ARBA" id="ARBA00006068"/>
    </source>
</evidence>
<keyword evidence="2" id="KW-1133">Transmembrane helix</keyword>
<evidence type="ECO:0000313" key="4">
    <source>
        <dbReference type="EMBL" id="QEA43639.1"/>
    </source>
</evidence>
<dbReference type="Gene3D" id="3.40.630.190">
    <property type="entry name" value="LCP protein"/>
    <property type="match status" value="1"/>
</dbReference>
<accession>A0AAP9EBV8</accession>
<protein>
    <submittedName>
        <fullName evidence="4">LytR family transcriptional regulator</fullName>
    </submittedName>
</protein>
<organism evidence="4 5">
    <name type="scientific">Leuconostoc lactis</name>
    <dbReference type="NCBI Taxonomy" id="1246"/>
    <lineage>
        <taxon>Bacteria</taxon>
        <taxon>Bacillati</taxon>
        <taxon>Bacillota</taxon>
        <taxon>Bacilli</taxon>
        <taxon>Lactobacillales</taxon>
        <taxon>Lactobacillaceae</taxon>
        <taxon>Leuconostoc</taxon>
    </lineage>
</organism>
<dbReference type="PANTHER" id="PTHR33392">
    <property type="entry name" value="POLYISOPRENYL-TEICHOIC ACID--PEPTIDOGLYCAN TEICHOIC ACID TRANSFERASE TAGU"/>
    <property type="match status" value="1"/>
</dbReference>
<proteinExistence type="inferred from homology"/>
<evidence type="ECO:0000313" key="5">
    <source>
        <dbReference type="Proteomes" id="UP000321298"/>
    </source>
</evidence>
<dbReference type="InterPro" id="IPR004474">
    <property type="entry name" value="LytR_CpsA_psr"/>
</dbReference>
<dbReference type="InterPro" id="IPR050922">
    <property type="entry name" value="LytR/CpsA/Psr_CW_biosynth"/>
</dbReference>
<dbReference type="Proteomes" id="UP000321298">
    <property type="component" value="Chromosome"/>
</dbReference>
<feature type="domain" description="Cell envelope-related transcriptional attenuator" evidence="3">
    <location>
        <begin position="93"/>
        <end position="265"/>
    </location>
</feature>
<dbReference type="EMBL" id="CP042387">
    <property type="protein sequence ID" value="QEA43639.1"/>
    <property type="molecule type" value="Genomic_DNA"/>
</dbReference>
<feature type="transmembrane region" description="Helical" evidence="2">
    <location>
        <begin position="21"/>
        <end position="42"/>
    </location>
</feature>
<dbReference type="NCBIfam" id="TIGR00350">
    <property type="entry name" value="lytR_cpsA_psr"/>
    <property type="match status" value="1"/>
</dbReference>
<reference evidence="4 5" key="1">
    <citation type="submission" date="2019-06" db="EMBL/GenBank/DDBJ databases">
        <title>Genome analyses of bacteria isolated from kimchi.</title>
        <authorList>
            <person name="Lee S."/>
            <person name="Ahn S."/>
            <person name="Roh S."/>
        </authorList>
    </citation>
    <scope>NUCLEOTIDE SEQUENCE [LARGE SCALE GENOMIC DNA]</scope>
    <source>
        <strain evidence="4 5">CBA3625</strain>
    </source>
</reference>
<comment type="similarity">
    <text evidence="1">Belongs to the LytR/CpsA/Psr (LCP) family.</text>
</comment>
<name>A0AAP9EBV8_LEULA</name>
<dbReference type="RefSeq" id="WP_147000810.1">
    <property type="nucleotide sequence ID" value="NZ_CP042387.1"/>
</dbReference>
<dbReference type="PANTHER" id="PTHR33392:SF6">
    <property type="entry name" value="POLYISOPRENYL-TEICHOIC ACID--PEPTIDOGLYCAN TEICHOIC ACID TRANSFERASE TAGU"/>
    <property type="match status" value="1"/>
</dbReference>
<keyword evidence="2" id="KW-0812">Transmembrane</keyword>
<evidence type="ECO:0000256" key="2">
    <source>
        <dbReference type="SAM" id="Phobius"/>
    </source>
</evidence>
<dbReference type="AlphaFoldDB" id="A0AAP9EBV8"/>